<evidence type="ECO:0008006" key="9">
    <source>
        <dbReference type="Google" id="ProtNLM"/>
    </source>
</evidence>
<keyword evidence="2" id="KW-0121">Carboxypeptidase</keyword>
<evidence type="ECO:0000256" key="3">
    <source>
        <dbReference type="ARBA" id="ARBA00022670"/>
    </source>
</evidence>
<evidence type="ECO:0000256" key="2">
    <source>
        <dbReference type="ARBA" id="ARBA00022645"/>
    </source>
</evidence>
<evidence type="ECO:0000256" key="1">
    <source>
        <dbReference type="ARBA" id="ARBA00009431"/>
    </source>
</evidence>
<protein>
    <recommendedName>
        <fullName evidence="9">Serine carboxypeptidase</fullName>
    </recommendedName>
</protein>
<evidence type="ECO:0000256" key="6">
    <source>
        <dbReference type="SAM" id="MobiDB-lite"/>
    </source>
</evidence>
<dbReference type="InterPro" id="IPR001563">
    <property type="entry name" value="Peptidase_S10"/>
</dbReference>
<name>A0ABR0EMG4_ZASCE</name>
<dbReference type="PANTHER" id="PTHR11802:SF64">
    <property type="entry name" value="CARBOXYPEPTIDASE"/>
    <property type="match status" value="1"/>
</dbReference>
<dbReference type="SUPFAM" id="SSF53474">
    <property type="entry name" value="alpha/beta-Hydrolases"/>
    <property type="match status" value="1"/>
</dbReference>
<dbReference type="Proteomes" id="UP001305779">
    <property type="component" value="Unassembled WGS sequence"/>
</dbReference>
<dbReference type="Gene3D" id="3.40.50.1820">
    <property type="entry name" value="alpha/beta hydrolase"/>
    <property type="match status" value="1"/>
</dbReference>
<keyword evidence="4" id="KW-0378">Hydrolase</keyword>
<feature type="compositionally biased region" description="Polar residues" evidence="6">
    <location>
        <begin position="531"/>
        <end position="541"/>
    </location>
</feature>
<gene>
    <name evidence="7" type="ORF">PRZ48_005743</name>
</gene>
<accession>A0ABR0EMG4</accession>
<evidence type="ECO:0000256" key="5">
    <source>
        <dbReference type="ARBA" id="ARBA00023180"/>
    </source>
</evidence>
<comment type="caution">
    <text evidence="7">The sequence shown here is derived from an EMBL/GenBank/DDBJ whole genome shotgun (WGS) entry which is preliminary data.</text>
</comment>
<comment type="similarity">
    <text evidence="1">Belongs to the peptidase S10 family.</text>
</comment>
<keyword evidence="8" id="KW-1185">Reference proteome</keyword>
<dbReference type="Pfam" id="PF00450">
    <property type="entry name" value="Peptidase_S10"/>
    <property type="match status" value="1"/>
</dbReference>
<dbReference type="EMBL" id="JAXOVC010000004">
    <property type="protein sequence ID" value="KAK4502318.1"/>
    <property type="molecule type" value="Genomic_DNA"/>
</dbReference>
<sequence>MTSALGRCATLCTGYVILQTILIPMVNANSIQKAEDLKSTKGFLDIPVRYKEIPDGICERTPRVKSFSGYVDVEPNQHIFWTIFEAREGNPEEAPLTVWLSGGPGGSSMDGREEVGPCGIDSNGDLFRRRYSWSNISNLLLIDQPVGVGFSYIDPLEDKDLTPNSTESAAPAFWKTLQGWMGAFPQYSQNGLNIATVSYGGHYGPVFARYIETQNDKIASGELSGAQHINLTSLLIGNGWIDPTLHAISWYNYTVSPGNPYNLQLINSSMAHKLHEGLFDPGQCLYQLKDCNNLQTDETCKASAEFCRDVQSISPEMSGRDDQDIRYLTPDPFPPAFYVDFLAQGWVRQALGAEVDYTDYSYFVEGRFDETGDDSRELGIKDALRDLVNRGVNVVLYHGDADYMVNWMGGEAVALALDIPGFSSAGYQDIITPDNVVHGQVKQINKFAFVRIYDAGHGATWYQPLLSQTMFERATKGLDIATGTQEATGEYRSIGEESSTFREGGRSVMDHVVAKNATYNHETNRPEEAQPTKSNSGQQRGTIPSMVSILIIALFCEHFERPR</sequence>
<evidence type="ECO:0000256" key="4">
    <source>
        <dbReference type="ARBA" id="ARBA00022801"/>
    </source>
</evidence>
<reference evidence="7 8" key="1">
    <citation type="journal article" date="2023" name="G3 (Bethesda)">
        <title>A chromosome-level genome assembly of Zasmidium syzygii isolated from banana leaves.</title>
        <authorList>
            <person name="van Westerhoven A.C."/>
            <person name="Mehrabi R."/>
            <person name="Talebi R."/>
            <person name="Steentjes M.B.F."/>
            <person name="Corcolon B."/>
            <person name="Chong P.A."/>
            <person name="Kema G.H.J."/>
            <person name="Seidl M.F."/>
        </authorList>
    </citation>
    <scope>NUCLEOTIDE SEQUENCE [LARGE SCALE GENOMIC DNA]</scope>
    <source>
        <strain evidence="7 8">P124</strain>
    </source>
</reference>
<evidence type="ECO:0000313" key="7">
    <source>
        <dbReference type="EMBL" id="KAK4502318.1"/>
    </source>
</evidence>
<keyword evidence="3" id="KW-0645">Protease</keyword>
<organism evidence="7 8">
    <name type="scientific">Zasmidium cellare</name>
    <name type="common">Wine cellar mold</name>
    <name type="synonym">Racodium cellare</name>
    <dbReference type="NCBI Taxonomy" id="395010"/>
    <lineage>
        <taxon>Eukaryota</taxon>
        <taxon>Fungi</taxon>
        <taxon>Dikarya</taxon>
        <taxon>Ascomycota</taxon>
        <taxon>Pezizomycotina</taxon>
        <taxon>Dothideomycetes</taxon>
        <taxon>Dothideomycetidae</taxon>
        <taxon>Mycosphaerellales</taxon>
        <taxon>Mycosphaerellaceae</taxon>
        <taxon>Zasmidium</taxon>
    </lineage>
</organism>
<dbReference type="PANTHER" id="PTHR11802">
    <property type="entry name" value="SERINE PROTEASE FAMILY S10 SERINE CARBOXYPEPTIDASE"/>
    <property type="match status" value="1"/>
</dbReference>
<dbReference type="InterPro" id="IPR029058">
    <property type="entry name" value="AB_hydrolase_fold"/>
</dbReference>
<keyword evidence="5" id="KW-0325">Glycoprotein</keyword>
<proteinExistence type="inferred from homology"/>
<dbReference type="PRINTS" id="PR00724">
    <property type="entry name" value="CRBOXYPTASEC"/>
</dbReference>
<evidence type="ECO:0000313" key="8">
    <source>
        <dbReference type="Proteomes" id="UP001305779"/>
    </source>
</evidence>
<feature type="region of interest" description="Disordered" evidence="6">
    <location>
        <begin position="518"/>
        <end position="541"/>
    </location>
</feature>